<evidence type="ECO:0000256" key="1">
    <source>
        <dbReference type="ARBA" id="ARBA00006432"/>
    </source>
</evidence>
<evidence type="ECO:0000313" key="8">
    <source>
        <dbReference type="Proteomes" id="UP000248044"/>
    </source>
</evidence>
<dbReference type="NCBIfam" id="NF004837">
    <property type="entry name" value="PRK06187.1"/>
    <property type="match status" value="1"/>
</dbReference>
<evidence type="ECO:0000313" key="7">
    <source>
        <dbReference type="EMBL" id="AWR95659.1"/>
    </source>
</evidence>
<dbReference type="GO" id="GO:0006631">
    <property type="term" value="P:fatty acid metabolic process"/>
    <property type="evidence" value="ECO:0007669"/>
    <property type="project" value="UniProtKB-KW"/>
</dbReference>
<dbReference type="InterPro" id="IPR025110">
    <property type="entry name" value="AMP-bd_C"/>
</dbReference>
<feature type="domain" description="AMP-binding enzyme C-terminal" evidence="6">
    <location>
        <begin position="454"/>
        <end position="527"/>
    </location>
</feature>
<proteinExistence type="inferred from homology"/>
<comment type="similarity">
    <text evidence="1">Belongs to the ATP-dependent AMP-binding enzyme family.</text>
</comment>
<keyword evidence="8" id="KW-1185">Reference proteome</keyword>
<dbReference type="KEGG" id="abri:DFR85_14760"/>
<protein>
    <submittedName>
        <fullName evidence="7">Acyl-CoA synthetase</fullName>
    </submittedName>
</protein>
<evidence type="ECO:0000256" key="2">
    <source>
        <dbReference type="ARBA" id="ARBA00022598"/>
    </source>
</evidence>
<dbReference type="Gene3D" id="3.40.50.12780">
    <property type="entry name" value="N-terminal domain of ligase-like"/>
    <property type="match status" value="1"/>
</dbReference>
<dbReference type="FunFam" id="3.40.50.12780:FF:000003">
    <property type="entry name" value="Long-chain-fatty-acid--CoA ligase FadD"/>
    <property type="match status" value="1"/>
</dbReference>
<feature type="domain" description="AMP-dependent synthetase/ligase" evidence="5">
    <location>
        <begin position="33"/>
        <end position="403"/>
    </location>
</feature>
<evidence type="ECO:0000259" key="5">
    <source>
        <dbReference type="Pfam" id="PF00501"/>
    </source>
</evidence>
<dbReference type="InterPro" id="IPR042099">
    <property type="entry name" value="ANL_N_sf"/>
</dbReference>
<dbReference type="Pfam" id="PF00501">
    <property type="entry name" value="AMP-binding"/>
    <property type="match status" value="1"/>
</dbReference>
<dbReference type="PANTHER" id="PTHR43859">
    <property type="entry name" value="ACYL-ACTIVATING ENZYME"/>
    <property type="match status" value="1"/>
</dbReference>
<dbReference type="PANTHER" id="PTHR43859:SF4">
    <property type="entry name" value="BUTANOATE--COA LIGASE AAE1-RELATED"/>
    <property type="match status" value="1"/>
</dbReference>
<dbReference type="GeneID" id="36833442"/>
<dbReference type="Gene3D" id="3.30.300.30">
    <property type="match status" value="1"/>
</dbReference>
<keyword evidence="4" id="KW-0443">Lipid metabolism</keyword>
<dbReference type="Pfam" id="PF13193">
    <property type="entry name" value="AMP-binding_C"/>
    <property type="match status" value="1"/>
</dbReference>
<dbReference type="OrthoDB" id="193284at2157"/>
<dbReference type="Proteomes" id="UP000248044">
    <property type="component" value="Chromosome"/>
</dbReference>
<name>A0A2U9II02_9CREN</name>
<reference evidence="7 8" key="1">
    <citation type="submission" date="2018-05" db="EMBL/GenBank/DDBJ databases">
        <title>Complete Genome Sequences of Extremely Thermoacidophilic, Metal-Mobilizing Type-Strain Members of the Archaeal Family Sulfolobaceae: Acidianus brierleyi DSM-1651T, Acidianus sulfidivorans DSM-18786T, Metallosphaera hakonensis DSM-7519T, and Metallosphaera prunae DSM-10039T.</title>
        <authorList>
            <person name="Counts J.A."/>
            <person name="Kelly R.M."/>
        </authorList>
    </citation>
    <scope>NUCLEOTIDE SEQUENCE [LARGE SCALE GENOMIC DNA]</scope>
    <source>
        <strain evidence="7 8">DSM 1651</strain>
    </source>
</reference>
<keyword evidence="3" id="KW-0276">Fatty acid metabolism</keyword>
<dbReference type="EMBL" id="CP029289">
    <property type="protein sequence ID" value="AWR95659.1"/>
    <property type="molecule type" value="Genomic_DNA"/>
</dbReference>
<dbReference type="GO" id="GO:0016874">
    <property type="term" value="F:ligase activity"/>
    <property type="evidence" value="ECO:0007669"/>
    <property type="project" value="UniProtKB-KW"/>
</dbReference>
<organism evidence="7 8">
    <name type="scientific">Acidianus brierleyi</name>
    <dbReference type="NCBI Taxonomy" id="41673"/>
    <lineage>
        <taxon>Archaea</taxon>
        <taxon>Thermoproteota</taxon>
        <taxon>Thermoprotei</taxon>
        <taxon>Sulfolobales</taxon>
        <taxon>Sulfolobaceae</taxon>
        <taxon>Acidianus</taxon>
    </lineage>
</organism>
<dbReference type="InterPro" id="IPR000873">
    <property type="entry name" value="AMP-dep_synth/lig_dom"/>
</dbReference>
<dbReference type="InterPro" id="IPR045851">
    <property type="entry name" value="AMP-bd_C_sf"/>
</dbReference>
<accession>A0A2U9II02</accession>
<evidence type="ECO:0000256" key="4">
    <source>
        <dbReference type="ARBA" id="ARBA00023098"/>
    </source>
</evidence>
<sequence>MSNMNPNYPGIDKSRSWYSPLTPLLFLDRTSYFKNKTAIVYRDKRYTYEKFKENVLMQANAFKAEGLSNEDKVAFISRNRPQFLESFFSVPLAGGILVPINFRLSPKEISYIVNHSESNFLIVDELFLDQLVSVKDEIKAKIILLEDELSPSTENARKIVWKTFSEFIKSGTTQPIQIQVKDEYSMITLYYTSGTTGLPKGVMHHHRGAYLNALTEALEHQMGINSTYLWTLPMFHAAGWGFPWATVAVGATNVCLDKVDPEVMYRLIKEEKVTHMCGAPTVYITLIDYMKRNKLRFDNMVHMIVAGAAPAPATLRAVQELGGYMAHVYGLTETYGPHSICEWLEEWNNLSIEEQAKLKARQGIPYVGFEMNVFDENGNPVPWDGKTIGEVVMRGNNVALGYYKNEEKTAESFRDGWFHSGDAAIVDPDGYIQIVDRFKDLINTGGEKVSSILVEKTLMEIPGVKAVAVYGTPDPKWGEAVTARIELKEGVSLTADEVIKFCKERLAHFECPKIVEFGSIPMTATGKVQKYVLRNSALKKMKEENNL</sequence>
<keyword evidence="2" id="KW-0436">Ligase</keyword>
<dbReference type="SUPFAM" id="SSF56801">
    <property type="entry name" value="Acetyl-CoA synthetase-like"/>
    <property type="match status" value="1"/>
</dbReference>
<gene>
    <name evidence="7" type="ORF">DFR85_14760</name>
</gene>
<dbReference type="AlphaFoldDB" id="A0A2U9II02"/>
<evidence type="ECO:0000259" key="6">
    <source>
        <dbReference type="Pfam" id="PF13193"/>
    </source>
</evidence>
<dbReference type="CDD" id="cd12118">
    <property type="entry name" value="ttLC_FACS_AEE21_like"/>
    <property type="match status" value="1"/>
</dbReference>
<evidence type="ECO:0000256" key="3">
    <source>
        <dbReference type="ARBA" id="ARBA00022832"/>
    </source>
</evidence>
<dbReference type="RefSeq" id="WP_110271537.1">
    <property type="nucleotide sequence ID" value="NZ_CP029289.2"/>
</dbReference>